<reference evidence="1" key="1">
    <citation type="submission" date="2020-09" db="EMBL/GenBank/DDBJ databases">
        <title>New species isolated from human feces.</title>
        <authorList>
            <person name="Kitahara M."/>
            <person name="Shigeno Y."/>
            <person name="Shime M."/>
            <person name="Matsumoto Y."/>
            <person name="Nakamura S."/>
            <person name="Motooka D."/>
            <person name="Fukuoka S."/>
            <person name="Nishikawa H."/>
            <person name="Benno Y."/>
        </authorList>
    </citation>
    <scope>NUCLEOTIDE SEQUENCE</scope>
    <source>
        <strain evidence="1">MM50</strain>
    </source>
</reference>
<dbReference type="KEGG" id="vcop:MM50RIKEN_15140"/>
<gene>
    <name evidence="1" type="ORF">MM50RIKEN_15140</name>
</gene>
<keyword evidence="2" id="KW-1185">Reference proteome</keyword>
<evidence type="ECO:0000313" key="2">
    <source>
        <dbReference type="Proteomes" id="UP000681035"/>
    </source>
</evidence>
<sequence>MAVTVEPVFPPQVLTWEELPLLTVEAELPHWEGRRAFCRYYAAWGRGLLDYGRRVLLPQLAERCRRALEQGGMLPLTTAALRSRIVRETEHGVSICTELTGPWPYRCRGDVWAEGLPVGVGECFPPHTPWHRRLRETAQERGLVLHPGDFWLGEEGLLLPGSRPSGGYEVVCLPYDPELGPLDPLGP</sequence>
<evidence type="ECO:0000313" key="1">
    <source>
        <dbReference type="EMBL" id="BCK81751.1"/>
    </source>
</evidence>
<name>A0A810Q8D7_9FIRM</name>
<dbReference type="AlphaFoldDB" id="A0A810Q8D7"/>
<protein>
    <submittedName>
        <fullName evidence="1">Uncharacterized protein</fullName>
    </submittedName>
</protein>
<dbReference type="RefSeq" id="WP_213540428.1">
    <property type="nucleotide sequence ID" value="NZ_AP023418.1"/>
</dbReference>
<dbReference type="Proteomes" id="UP000681035">
    <property type="component" value="Chromosome"/>
</dbReference>
<accession>A0A810Q8D7</accession>
<dbReference type="EMBL" id="AP023418">
    <property type="protein sequence ID" value="BCK81751.1"/>
    <property type="molecule type" value="Genomic_DNA"/>
</dbReference>
<proteinExistence type="predicted"/>
<organism evidence="1 2">
    <name type="scientific">Vescimonas coprocola</name>
    <dbReference type="NCBI Taxonomy" id="2714355"/>
    <lineage>
        <taxon>Bacteria</taxon>
        <taxon>Bacillati</taxon>
        <taxon>Bacillota</taxon>
        <taxon>Clostridia</taxon>
        <taxon>Eubacteriales</taxon>
        <taxon>Oscillospiraceae</taxon>
        <taxon>Vescimonas</taxon>
    </lineage>
</organism>